<evidence type="ECO:0000313" key="1">
    <source>
        <dbReference type="EMBL" id="SBS61188.1"/>
    </source>
</evidence>
<dbReference type="Proteomes" id="UP000092876">
    <property type="component" value="Unassembled WGS sequence"/>
</dbReference>
<evidence type="ECO:0008006" key="3">
    <source>
        <dbReference type="Google" id="ProtNLM"/>
    </source>
</evidence>
<accession>A0A1C3IIK1</accession>
<organism evidence="1 2">
    <name type="scientific">Vibrio atlanticus</name>
    <dbReference type="NCBI Taxonomy" id="693153"/>
    <lineage>
        <taxon>Bacteria</taxon>
        <taxon>Pseudomonadati</taxon>
        <taxon>Pseudomonadota</taxon>
        <taxon>Gammaproteobacteria</taxon>
        <taxon>Vibrionales</taxon>
        <taxon>Vibrionaceae</taxon>
        <taxon>Vibrio</taxon>
    </lineage>
</organism>
<gene>
    <name evidence="1" type="ORF">VAT7223_00539</name>
</gene>
<reference evidence="2" key="1">
    <citation type="submission" date="2016-06" db="EMBL/GenBank/DDBJ databases">
        <authorList>
            <person name="Rodrigo-Torres Lidia"/>
            <person name="Arahal R.David."/>
        </authorList>
    </citation>
    <scope>NUCLEOTIDE SEQUENCE [LARGE SCALE GENOMIC DNA]</scope>
    <source>
        <strain evidence="2">CECT 7223</strain>
    </source>
</reference>
<evidence type="ECO:0000313" key="2">
    <source>
        <dbReference type="Proteomes" id="UP000092876"/>
    </source>
</evidence>
<dbReference type="GeneID" id="94231587"/>
<protein>
    <recommendedName>
        <fullName evidence="3">Lipopolysaccharide biosynthesis protein</fullName>
    </recommendedName>
</protein>
<dbReference type="AlphaFoldDB" id="A0A1C3IIK1"/>
<name>A0A1C3IIK1_9VIBR</name>
<sequence length="333" mass="38801">MIKNKKVLLIAPSFFGYESDIVQEMIALGVEVDYFDERPFKSSIAKIINRLDFKFIMRRYIRNYFENILKQSVEKNYDFLLVISPETLGTSFVSELKAINPNIISILYMWDSFANKENAKKLLPFFDNVISFDPGDKTINTNIEFLPLFFNNDFNACDNELSHEQIYSVAFVGTVHSDRVKLVKQIVKQFEELGVKTFSFYYCPSKLLFILKKLFTKEYDFISYSEVSFKAMSKSEVKTIFLQSNVVIDIQHPAQKGLTMRSLETLGLEKKLITTNCDVRSYDFFDERNILVIDRVNPQIPDDFISMKYAPLSSECRSNYSLRSWIYSVLNIS</sequence>
<dbReference type="RefSeq" id="WP_065678213.1">
    <property type="nucleotide sequence ID" value="NZ_AP025460.1"/>
</dbReference>
<dbReference type="EMBL" id="FLQP01000007">
    <property type="protein sequence ID" value="SBS61188.1"/>
    <property type="molecule type" value="Genomic_DNA"/>
</dbReference>
<proteinExistence type="predicted"/>